<dbReference type="PROSITE" id="PS51450">
    <property type="entry name" value="LRR"/>
    <property type="match status" value="3"/>
</dbReference>
<evidence type="ECO:0000256" key="11">
    <source>
        <dbReference type="SAM" id="SignalP"/>
    </source>
</evidence>
<keyword evidence="6" id="KW-0677">Repeat</keyword>
<dbReference type="VEuPathDB" id="VectorBase:AMEC015062"/>
<keyword evidence="8 10" id="KW-0472">Membrane</keyword>
<dbReference type="InterPro" id="IPR050333">
    <property type="entry name" value="SLRP"/>
</dbReference>
<feature type="domain" description="LRRCT" evidence="12">
    <location>
        <begin position="373"/>
        <end position="428"/>
    </location>
</feature>
<keyword evidence="2" id="KW-1003">Cell membrane</keyword>
<dbReference type="InterPro" id="IPR032675">
    <property type="entry name" value="LRR_dom_sf"/>
</dbReference>
<proteinExistence type="predicted"/>
<sequence length="670" mass="73655">MSRQAVVGLLVLATAVGAVSYCPNRCVCDDEKLHVTCGEGELDVLPIALNPSIGRLVIKFNRIKSIDSSIQFYTELTMLDLSYNHLLSIPERIFMYQKKLLQLHLNNNKLGAVTNRTFGGLDELRVLNLRGNFIDEIGSELFKALPKLEELNLGQNRIATLHASAFDGLANLRVLYLDDNSISTIPTLSLAPLKGLAELYLGTNSLFRVLPGAFEGLAQLRRLDIHGSMLVNITSDTFRGLENIRSLDLSDNHLLKVPTVQLSGLKRLEELTIGQNDFETIPEGAFFGLSNLKSIDISGALNLRQVQSGAFSANPNLESITIASNKELLELDEGAFAGLPHIRTVSLRDNKIATFHEELLPWKHLVEFDLTENPLVCDCNVLWLRNLLERQRPASEGQEDPAQLVCSGPDRLHGELLRDLTPDLLGCQHLQSKERAIFGAIIVASAASVTTLVLIVYRLRHRILDTLRRLGWGGSNKRATLHEEKDVEVQKSLGEVEYHQPHCNIYTYNYHPAYRNYQHPFGGQYTLPYPHYQSHGNGGGPTVSSGAATLQQHHAPHAHHAQQPSGPSSIVAGVAGVAPVYGGHPHQQQPQVQQQQLHHHHHHQQPPLPQTPKGTLSTSSSTTSSSTSSSALSSSGSTVSGVSAQTQSSTIYSPQYAHHIYEVPKNVSDT</sequence>
<dbReference type="SUPFAM" id="SSF52058">
    <property type="entry name" value="L domain-like"/>
    <property type="match status" value="1"/>
</dbReference>
<keyword evidence="5 11" id="KW-0732">Signal</keyword>
<keyword evidence="4 10" id="KW-0812">Transmembrane</keyword>
<evidence type="ECO:0000259" key="12">
    <source>
        <dbReference type="SMART" id="SM00082"/>
    </source>
</evidence>
<evidence type="ECO:0000256" key="7">
    <source>
        <dbReference type="ARBA" id="ARBA00022989"/>
    </source>
</evidence>
<dbReference type="InterPro" id="IPR026906">
    <property type="entry name" value="LRR_5"/>
</dbReference>
<evidence type="ECO:0000256" key="8">
    <source>
        <dbReference type="ARBA" id="ARBA00023136"/>
    </source>
</evidence>
<dbReference type="EnsemblMetazoa" id="AMEC015062-RA">
    <property type="protein sequence ID" value="AMEC015062-PA"/>
    <property type="gene ID" value="AMEC015062"/>
</dbReference>
<evidence type="ECO:0000256" key="10">
    <source>
        <dbReference type="SAM" id="Phobius"/>
    </source>
</evidence>
<comment type="subcellular location">
    <subcellularLocation>
        <location evidence="1">Cell membrane</location>
    </subcellularLocation>
</comment>
<dbReference type="PANTHER" id="PTHR45712">
    <property type="entry name" value="AGAP008170-PA"/>
    <property type="match status" value="1"/>
</dbReference>
<dbReference type="AlphaFoldDB" id="A0A182U707"/>
<evidence type="ECO:0000313" key="14">
    <source>
        <dbReference type="Proteomes" id="UP000075902"/>
    </source>
</evidence>
<evidence type="ECO:0000256" key="5">
    <source>
        <dbReference type="ARBA" id="ARBA00022729"/>
    </source>
</evidence>
<dbReference type="Pfam" id="PF13306">
    <property type="entry name" value="LRR_5"/>
    <property type="match status" value="1"/>
</dbReference>
<dbReference type="InterPro" id="IPR001611">
    <property type="entry name" value="Leu-rich_rpt"/>
</dbReference>
<organism evidence="13 14">
    <name type="scientific">Anopheles melas</name>
    <dbReference type="NCBI Taxonomy" id="34690"/>
    <lineage>
        <taxon>Eukaryota</taxon>
        <taxon>Metazoa</taxon>
        <taxon>Ecdysozoa</taxon>
        <taxon>Arthropoda</taxon>
        <taxon>Hexapoda</taxon>
        <taxon>Insecta</taxon>
        <taxon>Pterygota</taxon>
        <taxon>Neoptera</taxon>
        <taxon>Endopterygota</taxon>
        <taxon>Diptera</taxon>
        <taxon>Nematocera</taxon>
        <taxon>Culicoidea</taxon>
        <taxon>Culicidae</taxon>
        <taxon>Anophelinae</taxon>
        <taxon>Anopheles</taxon>
    </lineage>
</organism>
<dbReference type="InterPro" id="IPR003591">
    <property type="entry name" value="Leu-rich_rpt_typical-subtyp"/>
</dbReference>
<feature type="compositionally biased region" description="Low complexity" evidence="9">
    <location>
        <begin position="615"/>
        <end position="644"/>
    </location>
</feature>
<evidence type="ECO:0000313" key="13">
    <source>
        <dbReference type="EnsemblMetazoa" id="AMEC015062-PA"/>
    </source>
</evidence>
<feature type="region of interest" description="Disordered" evidence="9">
    <location>
        <begin position="532"/>
        <end position="649"/>
    </location>
</feature>
<reference evidence="14" key="1">
    <citation type="submission" date="2014-01" db="EMBL/GenBank/DDBJ databases">
        <title>The Genome Sequence of Anopheles melas CM1001059_A (V2).</title>
        <authorList>
            <consortium name="The Broad Institute Genomics Platform"/>
            <person name="Neafsey D.E."/>
            <person name="Besansky N."/>
            <person name="Howell P."/>
            <person name="Walton C."/>
            <person name="Young S.K."/>
            <person name="Zeng Q."/>
            <person name="Gargeya S."/>
            <person name="Fitzgerald M."/>
            <person name="Haas B."/>
            <person name="Abouelleil A."/>
            <person name="Allen A.W."/>
            <person name="Alvarado L."/>
            <person name="Arachchi H.M."/>
            <person name="Berlin A.M."/>
            <person name="Chapman S.B."/>
            <person name="Gainer-Dewar J."/>
            <person name="Goldberg J."/>
            <person name="Griggs A."/>
            <person name="Gujja S."/>
            <person name="Hansen M."/>
            <person name="Howarth C."/>
            <person name="Imamovic A."/>
            <person name="Ireland A."/>
            <person name="Larimer J."/>
            <person name="McCowan C."/>
            <person name="Murphy C."/>
            <person name="Pearson M."/>
            <person name="Poon T.W."/>
            <person name="Priest M."/>
            <person name="Roberts A."/>
            <person name="Saif S."/>
            <person name="Shea T."/>
            <person name="Sisk P."/>
            <person name="Sykes S."/>
            <person name="Wortman J."/>
            <person name="Nusbaum C."/>
            <person name="Birren B."/>
        </authorList>
    </citation>
    <scope>NUCLEOTIDE SEQUENCE [LARGE SCALE GENOMIC DNA]</scope>
    <source>
        <strain evidence="14">CM1001059</strain>
    </source>
</reference>
<protein>
    <recommendedName>
        <fullName evidence="12">LRRCT domain-containing protein</fullName>
    </recommendedName>
</protein>
<name>A0A182U707_9DIPT</name>
<dbReference type="Pfam" id="PF01463">
    <property type="entry name" value="LRRCT"/>
    <property type="match status" value="1"/>
</dbReference>
<dbReference type="STRING" id="34690.A0A182U707"/>
<feature type="signal peptide" evidence="11">
    <location>
        <begin position="1"/>
        <end position="20"/>
    </location>
</feature>
<evidence type="ECO:0000256" key="9">
    <source>
        <dbReference type="SAM" id="MobiDB-lite"/>
    </source>
</evidence>
<evidence type="ECO:0000256" key="2">
    <source>
        <dbReference type="ARBA" id="ARBA00022475"/>
    </source>
</evidence>
<dbReference type="PANTHER" id="PTHR45712:SF22">
    <property type="entry name" value="INSULIN-LIKE GROWTH FACTOR-BINDING PROTEIN COMPLEX ACID LABILE SUBUNIT"/>
    <property type="match status" value="1"/>
</dbReference>
<evidence type="ECO:0000256" key="4">
    <source>
        <dbReference type="ARBA" id="ARBA00022692"/>
    </source>
</evidence>
<dbReference type="SMART" id="SM00369">
    <property type="entry name" value="LRR_TYP"/>
    <property type="match status" value="11"/>
</dbReference>
<dbReference type="FunFam" id="3.80.10.10:FF:001438">
    <property type="entry name" value="Uncharacterized protein"/>
    <property type="match status" value="1"/>
</dbReference>
<reference evidence="13" key="2">
    <citation type="submission" date="2020-05" db="UniProtKB">
        <authorList>
            <consortium name="EnsemblMetazoa"/>
        </authorList>
    </citation>
    <scope>IDENTIFICATION</scope>
    <source>
        <strain evidence="13">CM1001059</strain>
    </source>
</reference>
<feature type="transmembrane region" description="Helical" evidence="10">
    <location>
        <begin position="436"/>
        <end position="459"/>
    </location>
</feature>
<feature type="chain" id="PRO_5008137809" description="LRRCT domain-containing protein" evidence="11">
    <location>
        <begin position="21"/>
        <end position="670"/>
    </location>
</feature>
<keyword evidence="14" id="KW-1185">Reference proteome</keyword>
<dbReference type="SMART" id="SM00082">
    <property type="entry name" value="LRRCT"/>
    <property type="match status" value="1"/>
</dbReference>
<evidence type="ECO:0000256" key="1">
    <source>
        <dbReference type="ARBA" id="ARBA00004236"/>
    </source>
</evidence>
<evidence type="ECO:0000256" key="3">
    <source>
        <dbReference type="ARBA" id="ARBA00022614"/>
    </source>
</evidence>
<dbReference type="GO" id="GO:0005615">
    <property type="term" value="C:extracellular space"/>
    <property type="evidence" value="ECO:0007669"/>
    <property type="project" value="TreeGrafter"/>
</dbReference>
<dbReference type="InterPro" id="IPR000483">
    <property type="entry name" value="Cys-rich_flank_reg_C"/>
</dbReference>
<dbReference type="Proteomes" id="UP000075902">
    <property type="component" value="Unassembled WGS sequence"/>
</dbReference>
<dbReference type="Pfam" id="PF13855">
    <property type="entry name" value="LRR_8"/>
    <property type="match status" value="1"/>
</dbReference>
<dbReference type="GO" id="GO:0005886">
    <property type="term" value="C:plasma membrane"/>
    <property type="evidence" value="ECO:0007669"/>
    <property type="project" value="UniProtKB-SubCell"/>
</dbReference>
<feature type="compositionally biased region" description="Low complexity" evidence="9">
    <location>
        <begin position="561"/>
        <end position="596"/>
    </location>
</feature>
<evidence type="ECO:0000256" key="6">
    <source>
        <dbReference type="ARBA" id="ARBA00022737"/>
    </source>
</evidence>
<keyword evidence="7 10" id="KW-1133">Transmembrane helix</keyword>
<dbReference type="FunFam" id="3.80.10.10:FF:000611">
    <property type="entry name" value="Capricious, isoform E"/>
    <property type="match status" value="1"/>
</dbReference>
<dbReference type="Gene3D" id="3.80.10.10">
    <property type="entry name" value="Ribonuclease Inhibitor"/>
    <property type="match status" value="3"/>
</dbReference>
<accession>A0A182U707</accession>
<keyword evidence="3" id="KW-0433">Leucine-rich repeat</keyword>